<reference evidence="1 2" key="1">
    <citation type="submission" date="2023-09" db="EMBL/GenBank/DDBJ databases">
        <title>Microbacterium fusihabitans sp. nov., Microbacterium phycihabitans sp. nov., and Microbacterium cervinum sp. nov., isolated from dried seaweeds of beach.</title>
        <authorList>
            <person name="Lee S.D."/>
        </authorList>
    </citation>
    <scope>NUCLEOTIDE SEQUENCE [LARGE SCALE GENOMIC DNA]</scope>
    <source>
        <strain evidence="1 2">KSW2-29</strain>
    </source>
</reference>
<dbReference type="RefSeq" id="WP_316003808.1">
    <property type="nucleotide sequence ID" value="NZ_JAWDIT010000002.1"/>
</dbReference>
<name>A0ABU3SK45_9MICO</name>
<gene>
    <name evidence="1" type="ORF">RWH44_05610</name>
</gene>
<evidence type="ECO:0000313" key="1">
    <source>
        <dbReference type="EMBL" id="MDU0345174.1"/>
    </source>
</evidence>
<keyword evidence="2" id="KW-1185">Reference proteome</keyword>
<sequence length="104" mass="10407">MAERIAVDVGLIGSHASWVGAVASDVSVARDAGSAGGLHAEAFGVLCAFLVPPATMAADAAGSLIGAAGEMVRRSATEIVGVGADLEAYEQKVLEWVRALEAGL</sequence>
<dbReference type="EMBL" id="JAWDIT010000002">
    <property type="protein sequence ID" value="MDU0345174.1"/>
    <property type="molecule type" value="Genomic_DNA"/>
</dbReference>
<evidence type="ECO:0008006" key="3">
    <source>
        <dbReference type="Google" id="ProtNLM"/>
    </source>
</evidence>
<dbReference type="Proteomes" id="UP001261125">
    <property type="component" value="Unassembled WGS sequence"/>
</dbReference>
<evidence type="ECO:0000313" key="2">
    <source>
        <dbReference type="Proteomes" id="UP001261125"/>
    </source>
</evidence>
<proteinExistence type="predicted"/>
<accession>A0ABU3SK45</accession>
<organism evidence="1 2">
    <name type="scientific">Microbacterium phycohabitans</name>
    <dbReference type="NCBI Taxonomy" id="3075993"/>
    <lineage>
        <taxon>Bacteria</taxon>
        <taxon>Bacillati</taxon>
        <taxon>Actinomycetota</taxon>
        <taxon>Actinomycetes</taxon>
        <taxon>Micrococcales</taxon>
        <taxon>Microbacteriaceae</taxon>
        <taxon>Microbacterium</taxon>
    </lineage>
</organism>
<comment type="caution">
    <text evidence="1">The sequence shown here is derived from an EMBL/GenBank/DDBJ whole genome shotgun (WGS) entry which is preliminary data.</text>
</comment>
<protein>
    <recommendedName>
        <fullName evidence="3">ESX-1 secretion-associated protein</fullName>
    </recommendedName>
</protein>